<evidence type="ECO:0000313" key="7">
    <source>
        <dbReference type="Proteomes" id="UP000295184"/>
    </source>
</evidence>
<sequence>MKSISLYVDNGSWLCRVHPFTKLAYIVTAISVPLIGGTLWLFAAFIALSLAVLASGHLLRRVTPLVAFSFTILITIFLIHGLFNQNNQTPLFQIGPLRFYQEGLLYALRIGCNVLNMLFSFAILVLSTKPSELVEELEKRGFSRRIGYIIISVFQIVPQMMGTMSTITDAQRSRGMETEGNLLTRAKAFLPLISPVVMSALINTRERAVALEVRGFAAKQKKTYLADRTPHRGDKPITIALLALIVLAAGWRIAQCL</sequence>
<feature type="transmembrane region" description="Helical" evidence="5">
    <location>
        <begin position="65"/>
        <end position="83"/>
    </location>
</feature>
<dbReference type="RefSeq" id="WP_058964385.1">
    <property type="nucleotide sequence ID" value="NZ_CABKVM010000017.1"/>
</dbReference>
<dbReference type="PANTHER" id="PTHR33514:SF13">
    <property type="entry name" value="PROTEIN ABCI12, CHLOROPLASTIC"/>
    <property type="match status" value="1"/>
</dbReference>
<gene>
    <name evidence="6" type="ORF">EDD77_11947</name>
</gene>
<dbReference type="Pfam" id="PF02361">
    <property type="entry name" value="CbiQ"/>
    <property type="match status" value="1"/>
</dbReference>
<organism evidence="6 7">
    <name type="scientific">Allofournierella massiliensis</name>
    <dbReference type="NCBI Taxonomy" id="1650663"/>
    <lineage>
        <taxon>Bacteria</taxon>
        <taxon>Bacillati</taxon>
        <taxon>Bacillota</taxon>
        <taxon>Clostridia</taxon>
        <taxon>Eubacteriales</taxon>
        <taxon>Oscillospiraceae</taxon>
        <taxon>Allofournierella</taxon>
    </lineage>
</organism>
<dbReference type="CDD" id="cd16914">
    <property type="entry name" value="EcfT"/>
    <property type="match status" value="1"/>
</dbReference>
<feature type="transmembrane region" description="Helical" evidence="5">
    <location>
        <begin position="146"/>
        <end position="168"/>
    </location>
</feature>
<evidence type="ECO:0000256" key="1">
    <source>
        <dbReference type="ARBA" id="ARBA00004141"/>
    </source>
</evidence>
<feature type="transmembrane region" description="Helical" evidence="5">
    <location>
        <begin position="237"/>
        <end position="254"/>
    </location>
</feature>
<keyword evidence="2 5" id="KW-0812">Transmembrane</keyword>
<evidence type="ECO:0000256" key="3">
    <source>
        <dbReference type="ARBA" id="ARBA00022989"/>
    </source>
</evidence>
<accession>A0A4R1QPW7</accession>
<evidence type="ECO:0000256" key="2">
    <source>
        <dbReference type="ARBA" id="ARBA00022692"/>
    </source>
</evidence>
<evidence type="ECO:0000313" key="6">
    <source>
        <dbReference type="EMBL" id="TCL54923.1"/>
    </source>
</evidence>
<dbReference type="AlphaFoldDB" id="A0A4R1QPW7"/>
<protein>
    <submittedName>
        <fullName evidence="6">Energy-coupling factor transport system permease protein</fullName>
    </submittedName>
</protein>
<keyword evidence="4 5" id="KW-0472">Membrane</keyword>
<keyword evidence="3 5" id="KW-1133">Transmembrane helix</keyword>
<dbReference type="InterPro" id="IPR003339">
    <property type="entry name" value="ABC/ECF_trnsptr_transmembrane"/>
</dbReference>
<dbReference type="STRING" id="1650663.GCA_001486665_01994"/>
<feature type="transmembrane region" description="Helical" evidence="5">
    <location>
        <begin position="103"/>
        <end position="126"/>
    </location>
</feature>
<dbReference type="Proteomes" id="UP000295184">
    <property type="component" value="Unassembled WGS sequence"/>
</dbReference>
<evidence type="ECO:0000256" key="4">
    <source>
        <dbReference type="ARBA" id="ARBA00023136"/>
    </source>
</evidence>
<comment type="caution">
    <text evidence="6">The sequence shown here is derived from an EMBL/GenBank/DDBJ whole genome shotgun (WGS) entry which is preliminary data.</text>
</comment>
<dbReference type="PANTHER" id="PTHR33514">
    <property type="entry name" value="PROTEIN ABCI12, CHLOROPLASTIC"/>
    <property type="match status" value="1"/>
</dbReference>
<feature type="transmembrane region" description="Helical" evidence="5">
    <location>
        <begin position="23"/>
        <end position="53"/>
    </location>
</feature>
<proteinExistence type="predicted"/>
<dbReference type="OrthoDB" id="166227at2"/>
<evidence type="ECO:0000256" key="5">
    <source>
        <dbReference type="SAM" id="Phobius"/>
    </source>
</evidence>
<dbReference type="GO" id="GO:0005886">
    <property type="term" value="C:plasma membrane"/>
    <property type="evidence" value="ECO:0007669"/>
    <property type="project" value="TreeGrafter"/>
</dbReference>
<name>A0A4R1QPW7_9FIRM</name>
<comment type="subcellular location">
    <subcellularLocation>
        <location evidence="1">Membrane</location>
        <topology evidence="1">Multi-pass membrane protein</topology>
    </subcellularLocation>
</comment>
<reference evidence="6 7" key="1">
    <citation type="submission" date="2019-03" db="EMBL/GenBank/DDBJ databases">
        <title>Genomic Encyclopedia of Type Strains, Phase IV (KMG-IV): sequencing the most valuable type-strain genomes for metagenomic binning, comparative biology and taxonomic classification.</title>
        <authorList>
            <person name="Goeker M."/>
        </authorList>
    </citation>
    <scope>NUCLEOTIDE SEQUENCE [LARGE SCALE GENOMIC DNA]</scope>
    <source>
        <strain evidence="6 7">DSM 100451</strain>
    </source>
</reference>
<dbReference type="EMBL" id="SLUM01000019">
    <property type="protein sequence ID" value="TCL54923.1"/>
    <property type="molecule type" value="Genomic_DNA"/>
</dbReference>
<dbReference type="GeneID" id="97381537"/>